<evidence type="ECO:0000256" key="1">
    <source>
        <dbReference type="ARBA" id="ARBA00023002"/>
    </source>
</evidence>
<reference evidence="9 10" key="1">
    <citation type="submission" date="2018-08" db="EMBL/GenBank/DDBJ databases">
        <title>A genome reference for cultivated species of the human gut microbiota.</title>
        <authorList>
            <person name="Zou Y."/>
            <person name="Xue W."/>
            <person name="Luo G."/>
        </authorList>
    </citation>
    <scope>NUCLEOTIDE SEQUENCE [LARGE SCALE GENOMIC DNA]</scope>
    <source>
        <strain evidence="8 10">AM12-54</strain>
        <strain evidence="7 9">AM21-18</strain>
        <strain evidence="6 11">AM22-7AC</strain>
    </source>
</reference>
<keyword evidence="1" id="KW-0560">Oxidoreductase</keyword>
<dbReference type="GO" id="GO:0005829">
    <property type="term" value="C:cytosol"/>
    <property type="evidence" value="ECO:0007669"/>
    <property type="project" value="TreeGrafter"/>
</dbReference>
<dbReference type="EMBL" id="QRLN01000029">
    <property type="protein sequence ID" value="RHJ07739.1"/>
    <property type="molecule type" value="Genomic_DNA"/>
</dbReference>
<dbReference type="EMBL" id="JAQMLR010000012">
    <property type="protein sequence ID" value="MDB8739501.1"/>
    <property type="molecule type" value="Genomic_DNA"/>
</dbReference>
<evidence type="ECO:0000259" key="3">
    <source>
        <dbReference type="Pfam" id="PF25137"/>
    </source>
</evidence>
<protein>
    <submittedName>
        <fullName evidence="6">Iron-containing alcohol dehydrogenase</fullName>
    </submittedName>
</protein>
<accession>A0A414SMW4</accession>
<dbReference type="Gene3D" id="3.40.50.1970">
    <property type="match status" value="1"/>
</dbReference>
<dbReference type="EMBL" id="JAAIRM010000010">
    <property type="protein sequence ID" value="NSI19202.1"/>
    <property type="molecule type" value="Genomic_DNA"/>
</dbReference>
<dbReference type="EMBL" id="QRIS01000015">
    <property type="protein sequence ID" value="RHG83650.1"/>
    <property type="molecule type" value="Genomic_DNA"/>
</dbReference>
<dbReference type="GO" id="GO:0008106">
    <property type="term" value="F:alcohol dehydrogenase (NADP+) activity"/>
    <property type="evidence" value="ECO:0007669"/>
    <property type="project" value="TreeGrafter"/>
</dbReference>
<dbReference type="SUPFAM" id="SSF56796">
    <property type="entry name" value="Dehydroquinate synthase-like"/>
    <property type="match status" value="1"/>
</dbReference>
<evidence type="ECO:0000313" key="11">
    <source>
        <dbReference type="Proteomes" id="UP000285697"/>
    </source>
</evidence>
<gene>
    <name evidence="8" type="ORF">DW142_14620</name>
    <name evidence="7" type="ORF">DW243_09755</name>
    <name evidence="6" type="ORF">DW270_04945</name>
    <name evidence="5" type="ORF">G4958_07560</name>
    <name evidence="4" type="ORF">PNU63_12100</name>
</gene>
<evidence type="ECO:0000313" key="10">
    <source>
        <dbReference type="Proteomes" id="UP000283992"/>
    </source>
</evidence>
<organism evidence="6 11">
    <name type="scientific">Mediterraneibacter gnavus</name>
    <name type="common">Ruminococcus gnavus</name>
    <dbReference type="NCBI Taxonomy" id="33038"/>
    <lineage>
        <taxon>Bacteria</taxon>
        <taxon>Bacillati</taxon>
        <taxon>Bacillota</taxon>
        <taxon>Clostridia</taxon>
        <taxon>Lachnospirales</taxon>
        <taxon>Lachnospiraceae</taxon>
        <taxon>Mediterraneibacter</taxon>
    </lineage>
</organism>
<evidence type="ECO:0000313" key="7">
    <source>
        <dbReference type="EMBL" id="RHG83650.1"/>
    </source>
</evidence>
<dbReference type="PANTHER" id="PTHR43633:SF1">
    <property type="entry name" value="ALCOHOL DEHYDROGENASE YQHD"/>
    <property type="match status" value="1"/>
</dbReference>
<evidence type="ECO:0000259" key="2">
    <source>
        <dbReference type="Pfam" id="PF00465"/>
    </source>
</evidence>
<dbReference type="GeneID" id="57434107"/>
<evidence type="ECO:0000313" key="5">
    <source>
        <dbReference type="EMBL" id="NSI19202.1"/>
    </source>
</evidence>
<dbReference type="Pfam" id="PF00465">
    <property type="entry name" value="Fe-ADH"/>
    <property type="match status" value="1"/>
</dbReference>
<proteinExistence type="predicted"/>
<dbReference type="Proteomes" id="UP000283992">
    <property type="component" value="Unassembled WGS sequence"/>
</dbReference>
<dbReference type="EMBL" id="QRIA01000004">
    <property type="protein sequence ID" value="RHG21164.1"/>
    <property type="molecule type" value="Genomic_DNA"/>
</dbReference>
<dbReference type="AlphaFoldDB" id="A0A414SMW4"/>
<sequence>MLQDFNICIQTQFVFGKNAQNQIGSELKKRGVKRVLIHHDNGEFLYATGLLESISRNLEKEGISWVELGGVLPNPRLSLVYEGIEIAKKEDVDFVIAIGGGSVIDSAKAIGLGAVIKGDVWDFFTGAAVPESSLPVGVILTCPATGSESSAVTVVNNTEEGKKLLVSHPLVRPVIAFMNPELTCSLSRFLTSCGVIDMFSHVCERYFTPDDEIGVIDRMSEGILKTLVDLGPRVLKEPRNYSYRAEIMWIGTIAHNNTVGVGRVQDWATHEIGNELSALYDTPHGATLSIIMGSWMRYVYKNKPERFARYAQEVFGVKWEPENTIEAAYQGILRTEDFFKHMGMPVSFHDFKIPTDGTEEMLNRIAFSQEDHCIGGIMRLNREDCQKIYQMAF</sequence>
<dbReference type="GO" id="GO:1990362">
    <property type="term" value="F:butanol dehydrogenase (NAD+) activity"/>
    <property type="evidence" value="ECO:0007669"/>
    <property type="project" value="InterPro"/>
</dbReference>
<reference evidence="5" key="3">
    <citation type="submission" date="2020-02" db="EMBL/GenBank/DDBJ databases">
        <authorList>
            <person name="Littmann E."/>
            <person name="Sorbara M."/>
        </authorList>
    </citation>
    <scope>NUCLEOTIDE SEQUENCE</scope>
    <source>
        <strain evidence="5">MSK.22.53</strain>
    </source>
</reference>
<dbReference type="InterPro" id="IPR001670">
    <property type="entry name" value="ADH_Fe/GldA"/>
</dbReference>
<comment type="caution">
    <text evidence="6">The sequence shown here is derived from an EMBL/GenBank/DDBJ whole genome shotgun (WGS) entry which is preliminary data.</text>
</comment>
<feature type="domain" description="Alcohol dehydrogenase iron-type/glycerol dehydrogenase GldA" evidence="2">
    <location>
        <begin position="11"/>
        <end position="180"/>
    </location>
</feature>
<evidence type="ECO:0000313" key="8">
    <source>
        <dbReference type="EMBL" id="RHJ07739.1"/>
    </source>
</evidence>
<dbReference type="RefSeq" id="WP_004843993.1">
    <property type="nucleotide sequence ID" value="NZ_AP031446.1"/>
</dbReference>
<evidence type="ECO:0000313" key="9">
    <source>
        <dbReference type="Proteomes" id="UP000283981"/>
    </source>
</evidence>
<dbReference type="PANTHER" id="PTHR43633">
    <property type="entry name" value="ALCOHOL DEHYDROGENASE YQHD"/>
    <property type="match status" value="1"/>
</dbReference>
<evidence type="ECO:0000313" key="4">
    <source>
        <dbReference type="EMBL" id="MDB8739501.1"/>
    </source>
</evidence>
<dbReference type="Proteomes" id="UP001211731">
    <property type="component" value="Unassembled WGS sequence"/>
</dbReference>
<dbReference type="Proteomes" id="UP001296643">
    <property type="component" value="Unassembled WGS sequence"/>
</dbReference>
<name>A0A414SMW4_MEDGN</name>
<dbReference type="InterPro" id="IPR056798">
    <property type="entry name" value="ADH_Fe_C"/>
</dbReference>
<evidence type="ECO:0000313" key="6">
    <source>
        <dbReference type="EMBL" id="RHG21164.1"/>
    </source>
</evidence>
<dbReference type="Proteomes" id="UP000283981">
    <property type="component" value="Unassembled WGS sequence"/>
</dbReference>
<feature type="domain" description="Fe-containing alcohol dehydrogenase-like C-terminal" evidence="3">
    <location>
        <begin position="194"/>
        <end position="392"/>
    </location>
</feature>
<reference evidence="5" key="2">
    <citation type="journal article" date="2020" name="Cell Host Microbe">
        <title>Functional and Genomic Variation between Human-Derived Isolates of Lachnospiraceae Reveals Inter- and Intra-Species Diversity.</title>
        <authorList>
            <person name="Sorbara M.T."/>
            <person name="Littmann E.R."/>
            <person name="Fontana E."/>
            <person name="Moody T.U."/>
            <person name="Kohout C.E."/>
            <person name="Gjonbalaj M."/>
            <person name="Eaton V."/>
            <person name="Seok R."/>
            <person name="Leiner I.M."/>
            <person name="Pamer E.G."/>
        </authorList>
    </citation>
    <scope>NUCLEOTIDE SEQUENCE</scope>
    <source>
        <strain evidence="5">MSK.22.53</strain>
    </source>
</reference>
<dbReference type="FunFam" id="3.40.50.1970:FF:000003">
    <property type="entry name" value="Alcohol dehydrogenase, iron-containing"/>
    <property type="match status" value="1"/>
</dbReference>
<reference evidence="4" key="4">
    <citation type="submission" date="2023-01" db="EMBL/GenBank/DDBJ databases">
        <title>Human gut microbiome strain richness.</title>
        <authorList>
            <person name="Chen-Liaw A."/>
        </authorList>
    </citation>
    <scope>NUCLEOTIDE SEQUENCE</scope>
    <source>
        <strain evidence="4">1001217st1_A9_1001217B_191108</strain>
    </source>
</reference>
<dbReference type="GO" id="GO:0046872">
    <property type="term" value="F:metal ion binding"/>
    <property type="evidence" value="ECO:0007669"/>
    <property type="project" value="InterPro"/>
</dbReference>
<dbReference type="Proteomes" id="UP000285697">
    <property type="component" value="Unassembled WGS sequence"/>
</dbReference>
<dbReference type="Gene3D" id="1.20.1090.10">
    <property type="entry name" value="Dehydroquinate synthase-like - alpha domain"/>
    <property type="match status" value="1"/>
</dbReference>
<dbReference type="Pfam" id="PF25137">
    <property type="entry name" value="ADH_Fe_C"/>
    <property type="match status" value="1"/>
</dbReference>
<dbReference type="CDD" id="cd08187">
    <property type="entry name" value="BDH"/>
    <property type="match status" value="1"/>
</dbReference>
<dbReference type="GO" id="GO:1990002">
    <property type="term" value="F:methylglyoxal reductase (NADPH) (acetol producing) activity"/>
    <property type="evidence" value="ECO:0007669"/>
    <property type="project" value="TreeGrafter"/>
</dbReference>
<dbReference type="InterPro" id="IPR044731">
    <property type="entry name" value="BDH-like"/>
</dbReference>